<protein>
    <submittedName>
        <fullName evidence="1">Uncharacterized protein</fullName>
    </submittedName>
</protein>
<dbReference type="Proteomes" id="UP000198870">
    <property type="component" value="Unassembled WGS sequence"/>
</dbReference>
<accession>A0A1G5F4X3</accession>
<reference evidence="1 2" key="1">
    <citation type="submission" date="2016-10" db="EMBL/GenBank/DDBJ databases">
        <authorList>
            <person name="de Groot N.N."/>
        </authorList>
    </citation>
    <scope>NUCLEOTIDE SEQUENCE [LARGE SCALE GENOMIC DNA]</scope>
    <source>
        <strain evidence="1 2">AA1</strain>
    </source>
</reference>
<proteinExistence type="predicted"/>
<evidence type="ECO:0000313" key="1">
    <source>
        <dbReference type="EMBL" id="SCY34283.1"/>
    </source>
</evidence>
<name>A0A1G5F4X3_9BACT</name>
<gene>
    <name evidence="1" type="ORF">SAMN05216233_107143</name>
</gene>
<sequence length="31" mass="3462">MFEITPDAQAYIAKKGREVTVWMETHHASGG</sequence>
<dbReference type="AlphaFoldDB" id="A0A1G5F4X3"/>
<keyword evidence="2" id="KW-1185">Reference proteome</keyword>
<organism evidence="1 2">
    <name type="scientific">Desulfoluna spongiiphila</name>
    <dbReference type="NCBI Taxonomy" id="419481"/>
    <lineage>
        <taxon>Bacteria</taxon>
        <taxon>Pseudomonadati</taxon>
        <taxon>Thermodesulfobacteriota</taxon>
        <taxon>Desulfobacteria</taxon>
        <taxon>Desulfobacterales</taxon>
        <taxon>Desulfolunaceae</taxon>
        <taxon>Desulfoluna</taxon>
    </lineage>
</organism>
<evidence type="ECO:0000313" key="2">
    <source>
        <dbReference type="Proteomes" id="UP000198870"/>
    </source>
</evidence>
<dbReference type="EMBL" id="FMUX01000007">
    <property type="protein sequence ID" value="SCY34283.1"/>
    <property type="molecule type" value="Genomic_DNA"/>
</dbReference>